<reference evidence="1 2" key="1">
    <citation type="submission" date="2018-10" db="EMBL/GenBank/DDBJ databases">
        <authorList>
            <person name="Li J."/>
        </authorList>
    </citation>
    <scope>NUCLEOTIDE SEQUENCE [LARGE SCALE GENOMIC DNA]</scope>
    <source>
        <strain evidence="1 2">JCM 11654</strain>
    </source>
</reference>
<evidence type="ECO:0000313" key="2">
    <source>
        <dbReference type="Proteomes" id="UP000269438"/>
    </source>
</evidence>
<accession>A0A3L7AQJ5</accession>
<dbReference type="InterPro" id="IPR014229">
    <property type="entry name" value="Spore_YtfJ"/>
</dbReference>
<dbReference type="EMBL" id="RCUY01000009">
    <property type="protein sequence ID" value="RLP82394.1"/>
    <property type="molecule type" value="Genomic_DNA"/>
</dbReference>
<dbReference type="Pfam" id="PF09579">
    <property type="entry name" value="Spore_YtfJ"/>
    <property type="match status" value="1"/>
</dbReference>
<dbReference type="RefSeq" id="WP_121688922.1">
    <property type="nucleotide sequence ID" value="NZ_RCUY01000009.1"/>
</dbReference>
<keyword evidence="2" id="KW-1185">Reference proteome</keyword>
<evidence type="ECO:0000313" key="1">
    <source>
        <dbReference type="EMBL" id="RLP82394.1"/>
    </source>
</evidence>
<proteinExistence type="predicted"/>
<comment type="caution">
    <text evidence="1">The sequence shown here is derived from an EMBL/GenBank/DDBJ whole genome shotgun (WGS) entry which is preliminary data.</text>
</comment>
<dbReference type="OrthoDB" id="4965215at2"/>
<evidence type="ECO:0008006" key="3">
    <source>
        <dbReference type="Google" id="ProtNLM"/>
    </source>
</evidence>
<dbReference type="Proteomes" id="UP000269438">
    <property type="component" value="Unassembled WGS sequence"/>
</dbReference>
<dbReference type="AlphaFoldDB" id="A0A3L7AQJ5"/>
<name>A0A3L7AQJ5_9MICO</name>
<sequence>MTKIALDLADRFQKLGVQTSYGDPVTVEGATLIPVALTGFGFGAGEGEFAEGATGEPAGSGGGGGGLSVPVGVYVRSGNGWRFEPNLLATIVVSVPLVWVAGRILTRLIKVLKK</sequence>
<organism evidence="1 2">
    <name type="scientific">Mycetocola lacteus</name>
    <dbReference type="NCBI Taxonomy" id="76637"/>
    <lineage>
        <taxon>Bacteria</taxon>
        <taxon>Bacillati</taxon>
        <taxon>Actinomycetota</taxon>
        <taxon>Actinomycetes</taxon>
        <taxon>Micrococcales</taxon>
        <taxon>Microbacteriaceae</taxon>
        <taxon>Mycetocola</taxon>
    </lineage>
</organism>
<gene>
    <name evidence="1" type="ORF">D9V34_11495</name>
</gene>
<protein>
    <recommendedName>
        <fullName evidence="3">Sporulation protein</fullName>
    </recommendedName>
</protein>